<name>A0A939G5Z4_9BACT</name>
<comment type="caution">
    <text evidence="2">The sequence shown here is derived from an EMBL/GenBank/DDBJ whole genome shotgun (WGS) entry which is preliminary data.</text>
</comment>
<keyword evidence="1" id="KW-0812">Transmembrane</keyword>
<dbReference type="EMBL" id="JAFMYU010000003">
    <property type="protein sequence ID" value="MBO0930408.1"/>
    <property type="molecule type" value="Genomic_DNA"/>
</dbReference>
<keyword evidence="1" id="KW-1133">Transmembrane helix</keyword>
<feature type="transmembrane region" description="Helical" evidence="1">
    <location>
        <begin position="212"/>
        <end position="229"/>
    </location>
</feature>
<feature type="transmembrane region" description="Helical" evidence="1">
    <location>
        <begin position="186"/>
        <end position="206"/>
    </location>
</feature>
<evidence type="ECO:0000313" key="2">
    <source>
        <dbReference type="EMBL" id="MBO0930408.1"/>
    </source>
</evidence>
<evidence type="ECO:0008006" key="4">
    <source>
        <dbReference type="Google" id="ProtNLM"/>
    </source>
</evidence>
<sequence>MNKVLIYDADCPLCRAYTKGLVMTGALPAAMRVSSSAVTDQRVIDQLDPVRRRHEIPLLDLETGETHYGVDAVLTVLGTAWPRFVCFVRDTALFEIGRQFYAFISYNRRVMFPVAPERWHVMDLDPDLHVGYRMVFLVLLYAALAMGHLGAVGHMAPLAVAALAGQLGLALVYIRRHSGNRLTANVLDYVGHLGVSILAGGVFKAAGVLLDLPMLLLLGNAVMIWQLAVRQRVMQLPDYVLIPFIIFTCLNH</sequence>
<accession>A0A939G5Z4</accession>
<gene>
    <name evidence="2" type="ORF">J2I48_05345</name>
</gene>
<evidence type="ECO:0000313" key="3">
    <source>
        <dbReference type="Proteomes" id="UP000664795"/>
    </source>
</evidence>
<protein>
    <recommendedName>
        <fullName evidence="4">DUF393 domain-containing protein</fullName>
    </recommendedName>
</protein>
<keyword evidence="1" id="KW-0472">Membrane</keyword>
<feature type="transmembrane region" description="Helical" evidence="1">
    <location>
        <begin position="130"/>
        <end position="149"/>
    </location>
</feature>
<keyword evidence="3" id="KW-1185">Reference proteome</keyword>
<evidence type="ECO:0000256" key="1">
    <source>
        <dbReference type="SAM" id="Phobius"/>
    </source>
</evidence>
<dbReference type="RefSeq" id="WP_207334372.1">
    <property type="nucleotide sequence ID" value="NZ_JAFMYU010000003.1"/>
</dbReference>
<dbReference type="Proteomes" id="UP000664795">
    <property type="component" value="Unassembled WGS sequence"/>
</dbReference>
<reference evidence="2 3" key="1">
    <citation type="submission" date="2021-03" db="EMBL/GenBank/DDBJ databases">
        <title>Fibrella sp. HMF5036 genome sequencing and assembly.</title>
        <authorList>
            <person name="Kang H."/>
            <person name="Kim H."/>
            <person name="Bae S."/>
            <person name="Joh K."/>
        </authorList>
    </citation>
    <scope>NUCLEOTIDE SEQUENCE [LARGE SCALE GENOMIC DNA]</scope>
    <source>
        <strain evidence="2 3">HMF5036</strain>
    </source>
</reference>
<dbReference type="AlphaFoldDB" id="A0A939G5Z4"/>
<organism evidence="2 3">
    <name type="scientific">Fibrella aquatilis</name>
    <dbReference type="NCBI Taxonomy" id="2817059"/>
    <lineage>
        <taxon>Bacteria</taxon>
        <taxon>Pseudomonadati</taxon>
        <taxon>Bacteroidota</taxon>
        <taxon>Cytophagia</taxon>
        <taxon>Cytophagales</taxon>
        <taxon>Spirosomataceae</taxon>
        <taxon>Fibrella</taxon>
    </lineage>
</organism>
<feature type="transmembrane region" description="Helical" evidence="1">
    <location>
        <begin position="155"/>
        <end position="174"/>
    </location>
</feature>
<proteinExistence type="predicted"/>